<keyword evidence="1" id="KW-0808">Transferase</keyword>
<proteinExistence type="predicted"/>
<organism evidence="1 2">
    <name type="scientific">Hoeflea marina</name>
    <dbReference type="NCBI Taxonomy" id="274592"/>
    <lineage>
        <taxon>Bacteria</taxon>
        <taxon>Pseudomonadati</taxon>
        <taxon>Pseudomonadota</taxon>
        <taxon>Alphaproteobacteria</taxon>
        <taxon>Hyphomicrobiales</taxon>
        <taxon>Rhizobiaceae</taxon>
        <taxon>Hoeflea</taxon>
    </lineage>
</organism>
<dbReference type="Gene3D" id="3.40.50.150">
    <property type="entry name" value="Vaccinia Virus protein VP39"/>
    <property type="match status" value="1"/>
</dbReference>
<dbReference type="Proteomes" id="UP000246352">
    <property type="component" value="Unassembled WGS sequence"/>
</dbReference>
<dbReference type="EMBL" id="QGTR01000004">
    <property type="protein sequence ID" value="PWV98721.1"/>
    <property type="molecule type" value="Genomic_DNA"/>
</dbReference>
<keyword evidence="2" id="KW-1185">Reference proteome</keyword>
<dbReference type="GO" id="GO:0032259">
    <property type="term" value="P:methylation"/>
    <property type="evidence" value="ECO:0007669"/>
    <property type="project" value="UniProtKB-KW"/>
</dbReference>
<dbReference type="Pfam" id="PF13489">
    <property type="entry name" value="Methyltransf_23"/>
    <property type="match status" value="1"/>
</dbReference>
<dbReference type="CDD" id="cd02440">
    <property type="entry name" value="AdoMet_MTases"/>
    <property type="match status" value="1"/>
</dbReference>
<dbReference type="GO" id="GO:0008168">
    <property type="term" value="F:methyltransferase activity"/>
    <property type="evidence" value="ECO:0007669"/>
    <property type="project" value="UniProtKB-KW"/>
</dbReference>
<name>A0A317PEV2_9HYPH</name>
<dbReference type="SUPFAM" id="SSF53335">
    <property type="entry name" value="S-adenosyl-L-methionine-dependent methyltransferases"/>
    <property type="match status" value="1"/>
</dbReference>
<dbReference type="RefSeq" id="WP_158284974.1">
    <property type="nucleotide sequence ID" value="NZ_QGTR01000004.1"/>
</dbReference>
<sequence length="240" mass="27158">MHDDLQETNPGDGDRAEAMVSLVRHWHHKFEVFPGVITPGSYDPMFLLEKLQLPDDLTGMRALDIGPSDGFFSMHLARRGAQVTAVDYRAKNTHGFGVMEQLTGLEFDYRQMNLYDVSAAEIGQFDLVLFLGVFYHLPDMMRALNLLSQLCRARLLVETQFEPDLMPGVAVARYYEAGTLADDITNFWVPNKECLFAMLRDTGFQVDRDDSWGKRMLVDASLSPLQRTKKMDLAYGLVPG</sequence>
<keyword evidence="1" id="KW-0489">Methyltransferase</keyword>
<dbReference type="InterPro" id="IPR029063">
    <property type="entry name" value="SAM-dependent_MTases_sf"/>
</dbReference>
<evidence type="ECO:0000313" key="1">
    <source>
        <dbReference type="EMBL" id="PWV98721.1"/>
    </source>
</evidence>
<protein>
    <submittedName>
        <fullName evidence="1">tRNA (Mo5U34)-methyltransferase</fullName>
    </submittedName>
</protein>
<gene>
    <name evidence="1" type="ORF">DFR52_10410</name>
</gene>
<evidence type="ECO:0000313" key="2">
    <source>
        <dbReference type="Proteomes" id="UP000246352"/>
    </source>
</evidence>
<dbReference type="AlphaFoldDB" id="A0A317PEV2"/>
<accession>A0A317PEV2</accession>
<reference evidence="1 2" key="1">
    <citation type="submission" date="2018-05" db="EMBL/GenBank/DDBJ databases">
        <title>Genomic Encyclopedia of Type Strains, Phase IV (KMG-IV): sequencing the most valuable type-strain genomes for metagenomic binning, comparative biology and taxonomic classification.</title>
        <authorList>
            <person name="Goeker M."/>
        </authorList>
    </citation>
    <scope>NUCLEOTIDE SEQUENCE [LARGE SCALE GENOMIC DNA]</scope>
    <source>
        <strain evidence="1 2">DSM 16791</strain>
    </source>
</reference>
<dbReference type="OrthoDB" id="9765084at2"/>
<comment type="caution">
    <text evidence="1">The sequence shown here is derived from an EMBL/GenBank/DDBJ whole genome shotgun (WGS) entry which is preliminary data.</text>
</comment>